<name>A0A914VXX2_9BILA</name>
<organism evidence="16 17">
    <name type="scientific">Plectus sambesii</name>
    <dbReference type="NCBI Taxonomy" id="2011161"/>
    <lineage>
        <taxon>Eukaryota</taxon>
        <taxon>Metazoa</taxon>
        <taxon>Ecdysozoa</taxon>
        <taxon>Nematoda</taxon>
        <taxon>Chromadorea</taxon>
        <taxon>Plectida</taxon>
        <taxon>Plectina</taxon>
        <taxon>Plectoidea</taxon>
        <taxon>Plectidae</taxon>
        <taxon>Plectus</taxon>
    </lineage>
</organism>
<dbReference type="PRINTS" id="PR00385">
    <property type="entry name" value="P450"/>
</dbReference>
<evidence type="ECO:0000313" key="17">
    <source>
        <dbReference type="WBParaSite" id="PSAMB.scaffold2794size21253.g19181.t1"/>
    </source>
</evidence>
<dbReference type="PANTHER" id="PTHR24292:SF102">
    <property type="entry name" value="CYTOCHROME P450 FAMILY-RELATED"/>
    <property type="match status" value="1"/>
</dbReference>
<evidence type="ECO:0000256" key="2">
    <source>
        <dbReference type="ARBA" id="ARBA00004174"/>
    </source>
</evidence>
<evidence type="ECO:0000256" key="14">
    <source>
        <dbReference type="RuleBase" id="RU000461"/>
    </source>
</evidence>
<keyword evidence="8" id="KW-0492">Microsome</keyword>
<evidence type="ECO:0000256" key="12">
    <source>
        <dbReference type="ARBA" id="ARBA00023136"/>
    </source>
</evidence>
<keyword evidence="5 13" id="KW-0349">Heme</keyword>
<evidence type="ECO:0000256" key="15">
    <source>
        <dbReference type="SAM" id="Phobius"/>
    </source>
</evidence>
<evidence type="ECO:0000256" key="1">
    <source>
        <dbReference type="ARBA" id="ARBA00001971"/>
    </source>
</evidence>
<dbReference type="GO" id="GO:0005506">
    <property type="term" value="F:iron ion binding"/>
    <property type="evidence" value="ECO:0007669"/>
    <property type="project" value="InterPro"/>
</dbReference>
<proteinExistence type="inferred from homology"/>
<evidence type="ECO:0000256" key="11">
    <source>
        <dbReference type="ARBA" id="ARBA00023033"/>
    </source>
</evidence>
<evidence type="ECO:0000256" key="6">
    <source>
        <dbReference type="ARBA" id="ARBA00022723"/>
    </source>
</evidence>
<evidence type="ECO:0000313" key="16">
    <source>
        <dbReference type="Proteomes" id="UP000887566"/>
    </source>
</evidence>
<keyword evidence="9 14" id="KW-0560">Oxidoreductase</keyword>
<keyword evidence="12 15" id="KW-0472">Membrane</keyword>
<dbReference type="InterPro" id="IPR002401">
    <property type="entry name" value="Cyt_P450_E_grp-I"/>
</dbReference>
<dbReference type="Proteomes" id="UP000887566">
    <property type="component" value="Unplaced"/>
</dbReference>
<evidence type="ECO:0000256" key="4">
    <source>
        <dbReference type="ARBA" id="ARBA00010617"/>
    </source>
</evidence>
<dbReference type="GO" id="GO:0016705">
    <property type="term" value="F:oxidoreductase activity, acting on paired donors, with incorporation or reduction of molecular oxygen"/>
    <property type="evidence" value="ECO:0007669"/>
    <property type="project" value="InterPro"/>
</dbReference>
<evidence type="ECO:0000256" key="3">
    <source>
        <dbReference type="ARBA" id="ARBA00004406"/>
    </source>
</evidence>
<keyword evidence="15" id="KW-0812">Transmembrane</keyword>
<evidence type="ECO:0000256" key="13">
    <source>
        <dbReference type="PIRSR" id="PIRSR602401-1"/>
    </source>
</evidence>
<dbReference type="SUPFAM" id="SSF48264">
    <property type="entry name" value="Cytochrome P450"/>
    <property type="match status" value="1"/>
</dbReference>
<evidence type="ECO:0000256" key="7">
    <source>
        <dbReference type="ARBA" id="ARBA00022824"/>
    </source>
</evidence>
<dbReference type="GO" id="GO:0020037">
    <property type="term" value="F:heme binding"/>
    <property type="evidence" value="ECO:0007669"/>
    <property type="project" value="InterPro"/>
</dbReference>
<feature type="binding site" description="axial binding residue" evidence="13">
    <location>
        <position position="451"/>
    </location>
    <ligand>
        <name>heme</name>
        <dbReference type="ChEBI" id="CHEBI:30413"/>
    </ligand>
    <ligandPart>
        <name>Fe</name>
        <dbReference type="ChEBI" id="CHEBI:18248"/>
    </ligandPart>
</feature>
<protein>
    <submittedName>
        <fullName evidence="17">Cytochrome P450</fullName>
    </submittedName>
</protein>
<dbReference type="GO" id="GO:0004497">
    <property type="term" value="F:monooxygenase activity"/>
    <property type="evidence" value="ECO:0007669"/>
    <property type="project" value="UniProtKB-KW"/>
</dbReference>
<feature type="transmembrane region" description="Helical" evidence="15">
    <location>
        <begin position="6"/>
        <end position="22"/>
    </location>
</feature>
<dbReference type="PROSITE" id="PS00086">
    <property type="entry name" value="CYTOCHROME_P450"/>
    <property type="match status" value="1"/>
</dbReference>
<dbReference type="WBParaSite" id="PSAMB.scaffold2794size21253.g19181.t1">
    <property type="protein sequence ID" value="PSAMB.scaffold2794size21253.g19181.t1"/>
    <property type="gene ID" value="PSAMB.scaffold2794size21253.g19181"/>
</dbReference>
<dbReference type="Pfam" id="PF00067">
    <property type="entry name" value="p450"/>
    <property type="match status" value="1"/>
</dbReference>
<keyword evidence="11 14" id="KW-0503">Monooxygenase</keyword>
<dbReference type="GO" id="GO:0005789">
    <property type="term" value="C:endoplasmic reticulum membrane"/>
    <property type="evidence" value="ECO:0007669"/>
    <property type="project" value="UniProtKB-SubCell"/>
</dbReference>
<reference evidence="17" key="1">
    <citation type="submission" date="2022-11" db="UniProtKB">
        <authorList>
            <consortium name="WormBaseParasite"/>
        </authorList>
    </citation>
    <scope>IDENTIFICATION</scope>
</reference>
<comment type="similarity">
    <text evidence="4 14">Belongs to the cytochrome P450 family.</text>
</comment>
<sequence>MVHVAILMMIGIISIIIYWAWWRWQRFQLRDKIGVRGPPPHFFFGNINLITDLVKREGIDTSFKMGVEFVEQYGKTFGFYVGPRLEILTTDLDVIQEVYIKQFHKFGDRMVPAIMESSGLSDSLLQISRGAGWKDVRSCMSPQFSTGKMKKMHETISSKIDVFLANIARHADADKPFDIYDDFQALTMDVIGKCAFAIESNCQIDRSETFYVQAKEFFRLTDLKNNWILSLSICLPELDWLLQKIYPHTAMGCAEEPLIRGLERVYEERKNSEQPFVSTDILQLLLERENDEKATQKTKMSRDRIVQNCYAFLLAGYETTSTAMAYTAWLLAKHQDVQEKLYAEIRDTIEATGLNYDSVHQMSYLDAVFKESLRFYPPVHSFTTRTCIEETVIKGIRFPKGVWVMLPTYSIHHNPDLWPNPENFDPERFTSGDADRHPLAFVPFGVGPRNCVGMRFAEMEYKMTIAQLISKFRLELCQQSQDPLIICTQGVLIRPQDTVTLRAVKRD</sequence>
<dbReference type="InterPro" id="IPR036396">
    <property type="entry name" value="Cyt_P450_sf"/>
</dbReference>
<comment type="subcellular location">
    <subcellularLocation>
        <location evidence="3">Endoplasmic reticulum membrane</location>
        <topology evidence="3">Peripheral membrane protein</topology>
    </subcellularLocation>
    <subcellularLocation>
        <location evidence="2">Microsome membrane</location>
        <topology evidence="2">Peripheral membrane protein</topology>
    </subcellularLocation>
</comment>
<keyword evidence="10 13" id="KW-0408">Iron</keyword>
<accession>A0A914VXX2</accession>
<dbReference type="InterPro" id="IPR001128">
    <property type="entry name" value="Cyt_P450"/>
</dbReference>
<dbReference type="PRINTS" id="PR00463">
    <property type="entry name" value="EP450I"/>
</dbReference>
<keyword evidence="6 13" id="KW-0479">Metal-binding</keyword>
<comment type="cofactor">
    <cofactor evidence="1 13">
        <name>heme</name>
        <dbReference type="ChEBI" id="CHEBI:30413"/>
    </cofactor>
</comment>
<dbReference type="InterPro" id="IPR017972">
    <property type="entry name" value="Cyt_P450_CS"/>
</dbReference>
<dbReference type="FunFam" id="1.10.630.10:FF:000042">
    <property type="entry name" value="Cytochrome P450"/>
    <property type="match status" value="1"/>
</dbReference>
<evidence type="ECO:0000256" key="10">
    <source>
        <dbReference type="ARBA" id="ARBA00023004"/>
    </source>
</evidence>
<keyword evidence="7" id="KW-0256">Endoplasmic reticulum</keyword>
<dbReference type="CDD" id="cd11055">
    <property type="entry name" value="CYP3A-like"/>
    <property type="match status" value="1"/>
</dbReference>
<evidence type="ECO:0000256" key="8">
    <source>
        <dbReference type="ARBA" id="ARBA00022848"/>
    </source>
</evidence>
<dbReference type="PANTHER" id="PTHR24292">
    <property type="entry name" value="CYTOCHROME P450"/>
    <property type="match status" value="1"/>
</dbReference>
<evidence type="ECO:0000256" key="9">
    <source>
        <dbReference type="ARBA" id="ARBA00023002"/>
    </source>
</evidence>
<keyword evidence="15" id="KW-1133">Transmembrane helix</keyword>
<evidence type="ECO:0000256" key="5">
    <source>
        <dbReference type="ARBA" id="ARBA00022617"/>
    </source>
</evidence>
<dbReference type="InterPro" id="IPR050476">
    <property type="entry name" value="Insect_CytP450_Detox"/>
</dbReference>
<dbReference type="AlphaFoldDB" id="A0A914VXX2"/>
<keyword evidence="16" id="KW-1185">Reference proteome</keyword>
<dbReference type="Gene3D" id="1.10.630.10">
    <property type="entry name" value="Cytochrome P450"/>
    <property type="match status" value="1"/>
</dbReference>